<dbReference type="Pfam" id="PF01571">
    <property type="entry name" value="GCV_T"/>
    <property type="match status" value="1"/>
</dbReference>
<dbReference type="InterPro" id="IPR013977">
    <property type="entry name" value="GcvT_C"/>
</dbReference>
<gene>
    <name evidence="4" type="ORF">OQ273_14880</name>
</gene>
<comment type="caution">
    <text evidence="4">The sequence shown here is derived from an EMBL/GenBank/DDBJ whole genome shotgun (WGS) entry which is preliminary data.</text>
</comment>
<dbReference type="EMBL" id="JAPJZI010000001">
    <property type="protein sequence ID" value="MDA5399864.1"/>
    <property type="molecule type" value="Genomic_DNA"/>
</dbReference>
<feature type="domain" description="Aminomethyltransferase C-terminal" evidence="2">
    <location>
        <begin position="687"/>
        <end position="768"/>
    </location>
</feature>
<evidence type="ECO:0000313" key="4">
    <source>
        <dbReference type="EMBL" id="MDA5399864.1"/>
    </source>
</evidence>
<dbReference type="InterPro" id="IPR027266">
    <property type="entry name" value="TrmE/GcvT-like"/>
</dbReference>
<evidence type="ECO:0000259" key="2">
    <source>
        <dbReference type="Pfam" id="PF08669"/>
    </source>
</evidence>
<accession>A0A9X3ZI51</accession>
<dbReference type="PANTHER" id="PTHR43757">
    <property type="entry name" value="AMINOMETHYLTRANSFERASE"/>
    <property type="match status" value="1"/>
</dbReference>
<dbReference type="RefSeq" id="WP_267991279.1">
    <property type="nucleotide sequence ID" value="NZ_JAPJZI010000001.1"/>
</dbReference>
<evidence type="ECO:0000259" key="3">
    <source>
        <dbReference type="Pfam" id="PF09347"/>
    </source>
</evidence>
<dbReference type="Proteomes" id="UP001151234">
    <property type="component" value="Unassembled WGS sequence"/>
</dbReference>
<reference evidence="4" key="1">
    <citation type="submission" date="2022-11" db="EMBL/GenBank/DDBJ databases">
        <title>Draft genome sequence of Hoeflea poritis E7-10 and Hoeflea prorocentri PM5-8, separated from scleractinian coral Porites lutea and marine dinoflagellate.</title>
        <authorList>
            <person name="Zhang G."/>
            <person name="Wei Q."/>
            <person name="Cai L."/>
        </authorList>
    </citation>
    <scope>NUCLEOTIDE SEQUENCE</scope>
    <source>
        <strain evidence="4">PM5-8</strain>
    </source>
</reference>
<dbReference type="InterPro" id="IPR018959">
    <property type="entry name" value="DUF1989"/>
</dbReference>
<proteinExistence type="predicted"/>
<sequence>MIVQVFAPSSGGLHTPGIRYVGFSGDAANASLEVRCGEARMLKADAGDLITITNIDGGATILIAALGNDGANALSGLGLERPDGPVEAPVGFDRTQLGGWLQAHGFDLPAIEFTRVFSRQTPAAERFTIRVSGACTVWLAAPVSEETILAGGGGTFLAEIKRAVNRQELPDPIGEIRDEFRVDSGTARAYEIRKGDFVQIIDVQGRQCSDFMAMRADALENGVERYIDSTVTRTFSGGAYPGPGLFDKFLDQDMQPLLSVVQDTVGRHDTFALACTARGYEERGFPGHLNCSDNISGVFEPYGIAKRSAWPAINFFFNSSILPTDNRLRIDEACSRPGDHVTMRALTDLVCVSTACPDDIDPINGWNPTDIHVRIYKPDRPIRRAIAHRPFNDSEVSMTRESAFNARTSALTRSFQVARDLWLPTSFESTRAIDEYWACRNAVTIQDMSSLLKYDIVGPDAERLLQKCLSRNIARLSVNRGVYALVTSHSGTVLDDGTLFRLAPDLFRWCCGSEESARHLRETAEQDGLKVWIKAHGSSMPNLALQGPKSRELLERVVFTQPHQPALEAVKWFGFTIARLRDRNGPAFMLTRTGFTGELGYEIFCTQDAALTIWDTLMETGADLGITPMGLDALATIRIEAGFMAAGAEFTADTDAYEAGLGFAVDMKKGPFIGREALERNAAAPRRKLVGLLFDGNEVPQHGDPLLIGRQQVGTITSATRSPQLGCAIAMARIAVEHAQEQTQIEVGQLDGHSKRLAATITGIPFVDPKRERARA</sequence>
<dbReference type="SUPFAM" id="SSF101790">
    <property type="entry name" value="Aminomethyltransferase beta-barrel domain"/>
    <property type="match status" value="1"/>
</dbReference>
<dbReference type="Pfam" id="PF08669">
    <property type="entry name" value="GCV_T_C"/>
    <property type="match status" value="1"/>
</dbReference>
<evidence type="ECO:0000259" key="1">
    <source>
        <dbReference type="Pfam" id="PF01571"/>
    </source>
</evidence>
<keyword evidence="5" id="KW-1185">Reference proteome</keyword>
<dbReference type="AlphaFoldDB" id="A0A9X3ZI51"/>
<organism evidence="4 5">
    <name type="scientific">Hoeflea prorocentri</name>
    <dbReference type="NCBI Taxonomy" id="1922333"/>
    <lineage>
        <taxon>Bacteria</taxon>
        <taxon>Pseudomonadati</taxon>
        <taxon>Pseudomonadota</taxon>
        <taxon>Alphaproteobacteria</taxon>
        <taxon>Hyphomicrobiales</taxon>
        <taxon>Rhizobiaceae</taxon>
        <taxon>Hoeflea</taxon>
    </lineage>
</organism>
<dbReference type="InterPro" id="IPR029043">
    <property type="entry name" value="GcvT/YgfZ_C"/>
</dbReference>
<dbReference type="SUPFAM" id="SSF103025">
    <property type="entry name" value="Folate-binding domain"/>
    <property type="match status" value="1"/>
</dbReference>
<dbReference type="PANTHER" id="PTHR43757:SF2">
    <property type="entry name" value="AMINOMETHYLTRANSFERASE, MITOCHONDRIAL"/>
    <property type="match status" value="1"/>
</dbReference>
<dbReference type="Gene3D" id="3.30.1360.120">
    <property type="entry name" value="Probable tRNA modification gtpase trme, domain 1"/>
    <property type="match status" value="1"/>
</dbReference>
<dbReference type="Pfam" id="PF09347">
    <property type="entry name" value="DUF1989"/>
    <property type="match status" value="1"/>
</dbReference>
<protein>
    <submittedName>
        <fullName evidence="4">DUF1989 domain-containing protein</fullName>
    </submittedName>
</protein>
<dbReference type="InterPro" id="IPR006222">
    <property type="entry name" value="GCVT_N"/>
</dbReference>
<feature type="domain" description="GCVT N-terminal" evidence="1">
    <location>
        <begin position="416"/>
        <end position="669"/>
    </location>
</feature>
<dbReference type="InterPro" id="IPR028896">
    <property type="entry name" value="GcvT/YgfZ/DmdA"/>
</dbReference>
<evidence type="ECO:0000313" key="5">
    <source>
        <dbReference type="Proteomes" id="UP001151234"/>
    </source>
</evidence>
<feature type="domain" description="DUF1989" evidence="3">
    <location>
        <begin position="181"/>
        <end position="350"/>
    </location>
</feature>
<name>A0A9X3ZI51_9HYPH</name>